<proteinExistence type="predicted"/>
<dbReference type="PANTHER" id="PTHR45686:SF4">
    <property type="entry name" value="ADP-RIBOSYLATION FACTOR GTPASE ACTIVATING PROTEIN 3, ISOFORM H"/>
    <property type="match status" value="1"/>
</dbReference>
<feature type="compositionally biased region" description="Acidic residues" evidence="6">
    <location>
        <begin position="124"/>
        <end position="133"/>
    </location>
</feature>
<evidence type="ECO:0000259" key="7">
    <source>
        <dbReference type="PROSITE" id="PS50115"/>
    </source>
</evidence>
<dbReference type="Pfam" id="PF01412">
    <property type="entry name" value="ArfGap"/>
    <property type="match status" value="1"/>
</dbReference>
<dbReference type="STRING" id="5722.A2FHQ0"/>
<gene>
    <name evidence="8" type="ORF">TVAG_005650</name>
</gene>
<protein>
    <submittedName>
        <fullName evidence="8">GTP-ase activating protein for Arf, putative</fullName>
    </submittedName>
</protein>
<dbReference type="InterPro" id="IPR001164">
    <property type="entry name" value="ArfGAP_dom"/>
</dbReference>
<evidence type="ECO:0000256" key="6">
    <source>
        <dbReference type="SAM" id="MobiDB-lite"/>
    </source>
</evidence>
<name>A2FHQ0_TRIV3</name>
<dbReference type="AlphaFoldDB" id="A2FHQ0"/>
<dbReference type="KEGG" id="tva:4753307"/>
<dbReference type="Proteomes" id="UP000001542">
    <property type="component" value="Unassembled WGS sequence"/>
</dbReference>
<keyword evidence="9" id="KW-1185">Reference proteome</keyword>
<evidence type="ECO:0000256" key="4">
    <source>
        <dbReference type="ARBA" id="ARBA00022833"/>
    </source>
</evidence>
<keyword evidence="2" id="KW-0479">Metal-binding</keyword>
<evidence type="ECO:0000313" key="8">
    <source>
        <dbReference type="EMBL" id="EAX95550.1"/>
    </source>
</evidence>
<dbReference type="InParanoid" id="A2FHQ0"/>
<feature type="region of interest" description="Disordered" evidence="6">
    <location>
        <begin position="120"/>
        <end position="201"/>
    </location>
</feature>
<evidence type="ECO:0000256" key="2">
    <source>
        <dbReference type="ARBA" id="ARBA00022723"/>
    </source>
</evidence>
<evidence type="ECO:0000256" key="3">
    <source>
        <dbReference type="ARBA" id="ARBA00022771"/>
    </source>
</evidence>
<keyword evidence="1" id="KW-0343">GTPase activation</keyword>
<dbReference type="PANTHER" id="PTHR45686">
    <property type="entry name" value="ADP-RIBOSYLATION FACTOR GTPASE ACTIVATING PROTEIN 3, ISOFORM H-RELATED"/>
    <property type="match status" value="1"/>
</dbReference>
<dbReference type="CDD" id="cd08959">
    <property type="entry name" value="ArfGap_ArfGap1_like"/>
    <property type="match status" value="1"/>
</dbReference>
<dbReference type="VEuPathDB" id="TrichDB:TVAGG3_0554470"/>
<dbReference type="GO" id="GO:0000139">
    <property type="term" value="C:Golgi membrane"/>
    <property type="evidence" value="ECO:0007669"/>
    <property type="project" value="GOC"/>
</dbReference>
<accession>A2FHQ0</accession>
<evidence type="ECO:0000313" key="9">
    <source>
        <dbReference type="Proteomes" id="UP000001542"/>
    </source>
</evidence>
<dbReference type="eggNOG" id="KOG0706">
    <property type="taxonomic scope" value="Eukaryota"/>
</dbReference>
<evidence type="ECO:0000256" key="1">
    <source>
        <dbReference type="ARBA" id="ARBA00022468"/>
    </source>
</evidence>
<dbReference type="Gene3D" id="1.10.220.150">
    <property type="entry name" value="Arf GTPase activating protein"/>
    <property type="match status" value="1"/>
</dbReference>
<dbReference type="SMR" id="A2FHQ0"/>
<dbReference type="VEuPathDB" id="TrichDB:TVAG_005650"/>
<dbReference type="OrthoDB" id="983479at2759"/>
<feature type="region of interest" description="Disordered" evidence="6">
    <location>
        <begin position="228"/>
        <end position="255"/>
    </location>
</feature>
<dbReference type="PROSITE" id="PS50115">
    <property type="entry name" value="ARFGAP"/>
    <property type="match status" value="1"/>
</dbReference>
<dbReference type="InterPro" id="IPR038508">
    <property type="entry name" value="ArfGAP_dom_sf"/>
</dbReference>
<reference evidence="8" key="1">
    <citation type="submission" date="2006-10" db="EMBL/GenBank/DDBJ databases">
        <authorList>
            <person name="Amadeo P."/>
            <person name="Zhao Q."/>
            <person name="Wortman J."/>
            <person name="Fraser-Liggett C."/>
            <person name="Carlton J."/>
        </authorList>
    </citation>
    <scope>NUCLEOTIDE SEQUENCE</scope>
    <source>
        <strain evidence="8">G3</strain>
    </source>
</reference>
<dbReference type="PRINTS" id="PR00405">
    <property type="entry name" value="REVINTRACTNG"/>
</dbReference>
<dbReference type="InterPro" id="IPR037278">
    <property type="entry name" value="ARFGAP/RecO"/>
</dbReference>
<evidence type="ECO:0000256" key="5">
    <source>
        <dbReference type="PROSITE-ProRule" id="PRU00288"/>
    </source>
</evidence>
<dbReference type="EMBL" id="DS113799">
    <property type="protein sequence ID" value="EAX95550.1"/>
    <property type="molecule type" value="Genomic_DNA"/>
</dbReference>
<feature type="domain" description="Arf-GAP" evidence="7">
    <location>
        <begin position="5"/>
        <end position="126"/>
    </location>
</feature>
<dbReference type="GO" id="GO:0005096">
    <property type="term" value="F:GTPase activator activity"/>
    <property type="evidence" value="ECO:0007669"/>
    <property type="project" value="UniProtKB-KW"/>
</dbReference>
<dbReference type="SMART" id="SM00105">
    <property type="entry name" value="ArfGap"/>
    <property type="match status" value="1"/>
</dbReference>
<keyword evidence="4" id="KW-0862">Zinc</keyword>
<dbReference type="GO" id="GO:0008270">
    <property type="term" value="F:zinc ion binding"/>
    <property type="evidence" value="ECO:0007669"/>
    <property type="project" value="UniProtKB-KW"/>
</dbReference>
<dbReference type="SUPFAM" id="SSF57863">
    <property type="entry name" value="ArfGap/RecO-like zinc finger"/>
    <property type="match status" value="1"/>
</dbReference>
<sequence>MSDNKDELRRLARRPENKTCADCGAKNPTWASVTYGIWICLECAGKHRGLGVHVSFVRSLDLDSWTDEQINVMKCGGNKKARDYFKSIGIDALSVSAKYKSRGAKQYAAQLYAEAGAHLPGEAQSDEGPEPPAEEPPKPEPKAPPRSMSAPLSDYTIPSIDDEDKPEKSPLVETKPLPKRKPAVIKKSGPGRSRQLQSRKQIRVVSSEIDVDDFDSILENDDFKDNDALVDKPKVQSPFVSDENPNEEQIWRPPPKINKYGSAGSGPVDFHPRQNNAGAVAVDVVKHVVSDVTSAVSTGVSAVASAASPYATAAYDKGKEIAGAVYRYFNQK</sequence>
<organism evidence="8 9">
    <name type="scientific">Trichomonas vaginalis (strain ATCC PRA-98 / G3)</name>
    <dbReference type="NCBI Taxonomy" id="412133"/>
    <lineage>
        <taxon>Eukaryota</taxon>
        <taxon>Metamonada</taxon>
        <taxon>Parabasalia</taxon>
        <taxon>Trichomonadida</taxon>
        <taxon>Trichomonadidae</taxon>
        <taxon>Trichomonas</taxon>
    </lineage>
</organism>
<dbReference type="RefSeq" id="XP_001308480.1">
    <property type="nucleotide sequence ID" value="XM_001308479.1"/>
</dbReference>
<keyword evidence="3 5" id="KW-0863">Zinc-finger</keyword>
<dbReference type="GO" id="GO:0048205">
    <property type="term" value="P:COPI coating of Golgi vesicle"/>
    <property type="evidence" value="ECO:0000318"/>
    <property type="project" value="GO_Central"/>
</dbReference>
<reference evidence="8" key="2">
    <citation type="journal article" date="2007" name="Science">
        <title>Draft genome sequence of the sexually transmitted pathogen Trichomonas vaginalis.</title>
        <authorList>
            <person name="Carlton J.M."/>
            <person name="Hirt R.P."/>
            <person name="Silva J.C."/>
            <person name="Delcher A.L."/>
            <person name="Schatz M."/>
            <person name="Zhao Q."/>
            <person name="Wortman J.R."/>
            <person name="Bidwell S.L."/>
            <person name="Alsmark U.C.M."/>
            <person name="Besteiro S."/>
            <person name="Sicheritz-Ponten T."/>
            <person name="Noel C.J."/>
            <person name="Dacks J.B."/>
            <person name="Foster P.G."/>
            <person name="Simillion C."/>
            <person name="Van de Peer Y."/>
            <person name="Miranda-Saavedra D."/>
            <person name="Barton G.J."/>
            <person name="Westrop G.D."/>
            <person name="Mueller S."/>
            <person name="Dessi D."/>
            <person name="Fiori P.L."/>
            <person name="Ren Q."/>
            <person name="Paulsen I."/>
            <person name="Zhang H."/>
            <person name="Bastida-Corcuera F.D."/>
            <person name="Simoes-Barbosa A."/>
            <person name="Brown M.T."/>
            <person name="Hayes R.D."/>
            <person name="Mukherjee M."/>
            <person name="Okumura C.Y."/>
            <person name="Schneider R."/>
            <person name="Smith A.J."/>
            <person name="Vanacova S."/>
            <person name="Villalvazo M."/>
            <person name="Haas B.J."/>
            <person name="Pertea M."/>
            <person name="Feldblyum T.V."/>
            <person name="Utterback T.R."/>
            <person name="Shu C.L."/>
            <person name="Osoegawa K."/>
            <person name="de Jong P.J."/>
            <person name="Hrdy I."/>
            <person name="Horvathova L."/>
            <person name="Zubacova Z."/>
            <person name="Dolezal P."/>
            <person name="Malik S.B."/>
            <person name="Logsdon J.M. Jr."/>
            <person name="Henze K."/>
            <person name="Gupta A."/>
            <person name="Wang C.C."/>
            <person name="Dunne R.L."/>
            <person name="Upcroft J.A."/>
            <person name="Upcroft P."/>
            <person name="White O."/>
            <person name="Salzberg S.L."/>
            <person name="Tang P."/>
            <person name="Chiu C.-H."/>
            <person name="Lee Y.-S."/>
            <person name="Embley T.M."/>
            <person name="Coombs G.H."/>
            <person name="Mottram J.C."/>
            <person name="Tachezy J."/>
            <person name="Fraser-Liggett C.M."/>
            <person name="Johnson P.J."/>
        </authorList>
    </citation>
    <scope>NUCLEOTIDE SEQUENCE [LARGE SCALE GENOMIC DNA]</scope>
    <source>
        <strain evidence="8">G3</strain>
    </source>
</reference>